<evidence type="ECO:0000313" key="2">
    <source>
        <dbReference type="Proteomes" id="UP000235672"/>
    </source>
</evidence>
<organism evidence="1 2">
    <name type="scientific">Hyaloscypha hepaticicola</name>
    <dbReference type="NCBI Taxonomy" id="2082293"/>
    <lineage>
        <taxon>Eukaryota</taxon>
        <taxon>Fungi</taxon>
        <taxon>Dikarya</taxon>
        <taxon>Ascomycota</taxon>
        <taxon>Pezizomycotina</taxon>
        <taxon>Leotiomycetes</taxon>
        <taxon>Helotiales</taxon>
        <taxon>Hyaloscyphaceae</taxon>
        <taxon>Hyaloscypha</taxon>
    </lineage>
</organism>
<sequence>MSADKAPVEKLPLAARKNVRDGWENKKGDLEAQMLTLLGVPWKLEANALAIYPYAEEDGYGKNSPGDCIFAYFDAFVYSLKNSFLAYHGDSGKEELNTVCPTHTVTLVASPKFSYSGCDVQDGQLRLLFHPDKLGSNISYVGEKIAEALSDAPQPEGASPLSYAARHSIKTDYTTSIIPLLEKARKLLQNPKFEFQPNFEALGAKLKSGKDVRDDWETNLGSFAFKYLEAFVDVLEREKFGEDEMLREGFEEGVPKGVVQLKVVDTLKNGGYNEVLLDDGTLIIQTTPDKWGTNIHYAAEKLVDIL</sequence>
<name>A0A2J6Q7K5_9HELO</name>
<dbReference type="EMBL" id="KZ613478">
    <property type="protein sequence ID" value="PMD22258.1"/>
    <property type="molecule type" value="Genomic_DNA"/>
</dbReference>
<dbReference type="Proteomes" id="UP000235672">
    <property type="component" value="Unassembled WGS sequence"/>
</dbReference>
<accession>A0A2J6Q7K5</accession>
<dbReference type="AlphaFoldDB" id="A0A2J6Q7K5"/>
<keyword evidence="2" id="KW-1185">Reference proteome</keyword>
<gene>
    <name evidence="1" type="ORF">NA56DRAFT_97844</name>
</gene>
<proteinExistence type="predicted"/>
<protein>
    <submittedName>
        <fullName evidence="1">Uncharacterized protein</fullName>
    </submittedName>
</protein>
<reference evidence="1 2" key="1">
    <citation type="submission" date="2016-05" db="EMBL/GenBank/DDBJ databases">
        <title>A degradative enzymes factory behind the ericoid mycorrhizal symbiosis.</title>
        <authorList>
            <consortium name="DOE Joint Genome Institute"/>
            <person name="Martino E."/>
            <person name="Morin E."/>
            <person name="Grelet G."/>
            <person name="Kuo A."/>
            <person name="Kohler A."/>
            <person name="Daghino S."/>
            <person name="Barry K."/>
            <person name="Choi C."/>
            <person name="Cichocki N."/>
            <person name="Clum A."/>
            <person name="Copeland A."/>
            <person name="Hainaut M."/>
            <person name="Haridas S."/>
            <person name="Labutti K."/>
            <person name="Lindquist E."/>
            <person name="Lipzen A."/>
            <person name="Khouja H.-R."/>
            <person name="Murat C."/>
            <person name="Ohm R."/>
            <person name="Olson A."/>
            <person name="Spatafora J."/>
            <person name="Veneault-Fourrey C."/>
            <person name="Henrissat B."/>
            <person name="Grigoriev I."/>
            <person name="Martin F."/>
            <person name="Perotto S."/>
        </authorList>
    </citation>
    <scope>NUCLEOTIDE SEQUENCE [LARGE SCALE GENOMIC DNA]</scope>
    <source>
        <strain evidence="1 2">UAMH 7357</strain>
    </source>
</reference>
<dbReference type="OrthoDB" id="2364174at2759"/>
<evidence type="ECO:0000313" key="1">
    <source>
        <dbReference type="EMBL" id="PMD22258.1"/>
    </source>
</evidence>